<dbReference type="AlphaFoldDB" id="A0A383EQB3"/>
<name>A0A383EQB3_9ZZZZ</name>
<accession>A0A383EQB3</accession>
<sequence>MLNNNKIILMVLAMISTAFGADAGAESAGSN</sequence>
<evidence type="ECO:0000313" key="1">
    <source>
        <dbReference type="EMBL" id="SVE58500.1"/>
    </source>
</evidence>
<dbReference type="EMBL" id="UINC01227562">
    <property type="protein sequence ID" value="SVE58500.1"/>
    <property type="molecule type" value="Genomic_DNA"/>
</dbReference>
<gene>
    <name evidence="1" type="ORF">METZ01_LOCUS511354</name>
</gene>
<feature type="non-terminal residue" evidence="1">
    <location>
        <position position="31"/>
    </location>
</feature>
<protein>
    <submittedName>
        <fullName evidence="1">Uncharacterized protein</fullName>
    </submittedName>
</protein>
<proteinExistence type="predicted"/>
<organism evidence="1">
    <name type="scientific">marine metagenome</name>
    <dbReference type="NCBI Taxonomy" id="408172"/>
    <lineage>
        <taxon>unclassified sequences</taxon>
        <taxon>metagenomes</taxon>
        <taxon>ecological metagenomes</taxon>
    </lineage>
</organism>
<reference evidence="1" key="1">
    <citation type="submission" date="2018-05" db="EMBL/GenBank/DDBJ databases">
        <authorList>
            <person name="Lanie J.A."/>
            <person name="Ng W.-L."/>
            <person name="Kazmierczak K.M."/>
            <person name="Andrzejewski T.M."/>
            <person name="Davidsen T.M."/>
            <person name="Wayne K.J."/>
            <person name="Tettelin H."/>
            <person name="Glass J.I."/>
            <person name="Rusch D."/>
            <person name="Podicherti R."/>
            <person name="Tsui H.-C.T."/>
            <person name="Winkler M.E."/>
        </authorList>
    </citation>
    <scope>NUCLEOTIDE SEQUENCE</scope>
</reference>